<dbReference type="AlphaFoldDB" id="A0A4V3VLP7"/>
<accession>A0A4V3VLP7</accession>
<evidence type="ECO:0000313" key="2">
    <source>
        <dbReference type="Proteomes" id="UP000318864"/>
    </source>
</evidence>
<sequence length="82" mass="8993">MVESDRGFTSSCLTDCGGLYTGFDRCDLTSEITCVDGHFVVGFLSLNLGEDVEDDATAFGFEDLQEIVKFVTHDCPLVTKCR</sequence>
<dbReference type="Proteomes" id="UP000318864">
    <property type="component" value="Unassembled WGS sequence"/>
</dbReference>
<dbReference type="EMBL" id="RBZW01000007">
    <property type="protein sequence ID" value="THE66487.1"/>
    <property type="molecule type" value="Genomic_DNA"/>
</dbReference>
<keyword evidence="2" id="KW-1185">Reference proteome</keyword>
<name>A0A4V3VLP7_9EURY</name>
<protein>
    <submittedName>
        <fullName evidence="1">Uncharacterized protein</fullName>
    </submittedName>
</protein>
<evidence type="ECO:0000313" key="1">
    <source>
        <dbReference type="EMBL" id="THE66487.1"/>
    </source>
</evidence>
<gene>
    <name evidence="1" type="ORF">D8Y22_02195</name>
</gene>
<comment type="caution">
    <text evidence="1">The sequence shown here is derived from an EMBL/GenBank/DDBJ whole genome shotgun (WGS) entry which is preliminary data.</text>
</comment>
<organism evidence="1 2">
    <name type="scientific">Salinadaptatus halalkaliphilus</name>
    <dbReference type="NCBI Taxonomy" id="2419781"/>
    <lineage>
        <taxon>Archaea</taxon>
        <taxon>Methanobacteriati</taxon>
        <taxon>Methanobacteriota</taxon>
        <taxon>Stenosarchaea group</taxon>
        <taxon>Halobacteria</taxon>
        <taxon>Halobacteriales</taxon>
        <taxon>Natrialbaceae</taxon>
        <taxon>Salinadaptatus</taxon>
    </lineage>
</organism>
<proteinExistence type="predicted"/>
<reference evidence="1 2" key="1">
    <citation type="submission" date="2018-10" db="EMBL/GenBank/DDBJ databases">
        <title>Natronolimnobius sp. XQ-INN 246 isolated from Inner Mongolia Autonomous Region of China.</title>
        <authorList>
            <person name="Xue Q."/>
        </authorList>
    </citation>
    <scope>NUCLEOTIDE SEQUENCE [LARGE SCALE GENOMIC DNA]</scope>
    <source>
        <strain evidence="1 2">XQ-INN 246</strain>
    </source>
</reference>